<sequence length="66" mass="7556">MRYNSRIGYVKFYIELKKENNGADGKYLVQDRLNDAPGWRNGNDQAVCSLEKVPGRRHCSVSHDAD</sequence>
<comment type="caution">
    <text evidence="1">The sequence shown here is derived from an EMBL/GenBank/DDBJ whole genome shotgun (WGS) entry which is preliminary data.</text>
</comment>
<proteinExistence type="predicted"/>
<dbReference type="Proteomes" id="UP000652153">
    <property type="component" value="Unassembled WGS sequence"/>
</dbReference>
<keyword evidence="2" id="KW-1185">Reference proteome</keyword>
<reference evidence="2" key="1">
    <citation type="journal article" date="2019" name="Int. J. Syst. Evol. Microbiol.">
        <title>The Global Catalogue of Microorganisms (GCM) 10K type strain sequencing project: providing services to taxonomists for standard genome sequencing and annotation.</title>
        <authorList>
            <consortium name="The Broad Institute Genomics Platform"/>
            <consortium name="The Broad Institute Genome Sequencing Center for Infectious Disease"/>
            <person name="Wu L."/>
            <person name="Ma J."/>
        </authorList>
    </citation>
    <scope>NUCLEOTIDE SEQUENCE [LARGE SCALE GENOMIC DNA]</scope>
    <source>
        <strain evidence="2">CGMCC 1.12770</strain>
    </source>
</reference>
<accession>A0ABQ1ZR51</accession>
<evidence type="ECO:0000313" key="1">
    <source>
        <dbReference type="EMBL" id="GGH72511.1"/>
    </source>
</evidence>
<name>A0ABQ1ZR51_9BACL</name>
<dbReference type="EMBL" id="BMFU01000023">
    <property type="protein sequence ID" value="GGH72511.1"/>
    <property type="molecule type" value="Genomic_DNA"/>
</dbReference>
<protein>
    <submittedName>
        <fullName evidence="1">Uncharacterized protein</fullName>
    </submittedName>
</protein>
<organism evidence="1 2">
    <name type="scientific">Paenibacillus silvae</name>
    <dbReference type="NCBI Taxonomy" id="1325358"/>
    <lineage>
        <taxon>Bacteria</taxon>
        <taxon>Bacillati</taxon>
        <taxon>Bacillota</taxon>
        <taxon>Bacilli</taxon>
        <taxon>Bacillales</taxon>
        <taxon>Paenibacillaceae</taxon>
        <taxon>Paenibacillus</taxon>
    </lineage>
</organism>
<evidence type="ECO:0000313" key="2">
    <source>
        <dbReference type="Proteomes" id="UP000652153"/>
    </source>
</evidence>
<gene>
    <name evidence="1" type="ORF">GCM10008014_58960</name>
</gene>